<accession>A0A427AJ37</accession>
<dbReference type="AlphaFoldDB" id="A0A427AJ37"/>
<reference evidence="1 2" key="1">
    <citation type="journal article" date="2014" name="Agronomy (Basel)">
        <title>A Draft Genome Sequence for Ensete ventricosum, the Drought-Tolerant Tree Against Hunger.</title>
        <authorList>
            <person name="Harrison J."/>
            <person name="Moore K.A."/>
            <person name="Paszkiewicz K."/>
            <person name="Jones T."/>
            <person name="Grant M."/>
            <person name="Ambacheew D."/>
            <person name="Muzemil S."/>
            <person name="Studholme D.J."/>
        </authorList>
    </citation>
    <scope>NUCLEOTIDE SEQUENCE [LARGE SCALE GENOMIC DNA]</scope>
</reference>
<proteinExistence type="predicted"/>
<sequence length="78" mass="8802">MTRSHVKTTKVVRIPKLVRVSRKEIRKLKRGRLGLLRNAPQLGLLKSVPLALPSRGLLRDLARRPRRNGGVRCGLSDD</sequence>
<evidence type="ECO:0000313" key="1">
    <source>
        <dbReference type="EMBL" id="RRT76162.1"/>
    </source>
</evidence>
<dbReference type="Proteomes" id="UP000287651">
    <property type="component" value="Unassembled WGS sequence"/>
</dbReference>
<comment type="caution">
    <text evidence="1">The sequence shown here is derived from an EMBL/GenBank/DDBJ whole genome shotgun (WGS) entry which is preliminary data.</text>
</comment>
<gene>
    <name evidence="1" type="ORF">B296_00007990</name>
</gene>
<organism evidence="1 2">
    <name type="scientific">Ensete ventricosum</name>
    <name type="common">Abyssinian banana</name>
    <name type="synonym">Musa ensete</name>
    <dbReference type="NCBI Taxonomy" id="4639"/>
    <lineage>
        <taxon>Eukaryota</taxon>
        <taxon>Viridiplantae</taxon>
        <taxon>Streptophyta</taxon>
        <taxon>Embryophyta</taxon>
        <taxon>Tracheophyta</taxon>
        <taxon>Spermatophyta</taxon>
        <taxon>Magnoliopsida</taxon>
        <taxon>Liliopsida</taxon>
        <taxon>Zingiberales</taxon>
        <taxon>Musaceae</taxon>
        <taxon>Ensete</taxon>
    </lineage>
</organism>
<evidence type="ECO:0000313" key="2">
    <source>
        <dbReference type="Proteomes" id="UP000287651"/>
    </source>
</evidence>
<name>A0A427AJ37_ENSVE</name>
<dbReference type="EMBL" id="AMZH03002274">
    <property type="protein sequence ID" value="RRT76162.1"/>
    <property type="molecule type" value="Genomic_DNA"/>
</dbReference>
<protein>
    <submittedName>
        <fullName evidence="1">Uncharacterized protein</fullName>
    </submittedName>
</protein>